<dbReference type="EMBL" id="MT630664">
    <property type="protein sequence ID" value="QNO41734.1"/>
    <property type="molecule type" value="Genomic_DNA"/>
</dbReference>
<gene>
    <name evidence="1" type="ORF">AHFDIGBM_00001</name>
</gene>
<organism evidence="1">
    <name type="scientific">Candidatus Methanogaster sp. ANME-2c ERB4</name>
    <dbReference type="NCBI Taxonomy" id="2759911"/>
    <lineage>
        <taxon>Archaea</taxon>
        <taxon>Methanobacteriati</taxon>
        <taxon>Methanobacteriota</taxon>
        <taxon>Stenosarchaea group</taxon>
        <taxon>Methanomicrobia</taxon>
        <taxon>Methanosarcinales</taxon>
        <taxon>ANME-2 cluster</taxon>
        <taxon>Candidatus Methanogasteraceae</taxon>
        <taxon>Candidatus Methanogaster</taxon>
    </lineage>
</organism>
<proteinExistence type="predicted"/>
<protein>
    <submittedName>
        <fullName evidence="1">Uncharacterized protein</fullName>
    </submittedName>
</protein>
<reference evidence="1" key="1">
    <citation type="submission" date="2020-06" db="EMBL/GenBank/DDBJ databases">
        <title>Unique genomic features of the anaerobic methanotrophic archaea.</title>
        <authorList>
            <person name="Chadwick G.L."/>
            <person name="Skennerton C.T."/>
            <person name="Laso-Perez R."/>
            <person name="Leu A.O."/>
            <person name="Speth D.R."/>
            <person name="Yu H."/>
            <person name="Morgan-Lang C."/>
            <person name="Hatzenpichler R."/>
            <person name="Goudeau D."/>
            <person name="Malmstrom R."/>
            <person name="Brazelton W.J."/>
            <person name="Woyke T."/>
            <person name="Hallam S.J."/>
            <person name="Tyson G.W."/>
            <person name="Wegener G."/>
            <person name="Boetius A."/>
            <person name="Orphan V."/>
        </authorList>
    </citation>
    <scope>NUCLEOTIDE SEQUENCE</scope>
</reference>
<evidence type="ECO:0000313" key="1">
    <source>
        <dbReference type="EMBL" id="QNO41734.1"/>
    </source>
</evidence>
<sequence>MWKDPIVEEIHNIREEIAREYDYNLNRIMDHLRKKEMEHADRIIYKK</sequence>
<name>A0A7G9Y150_9EURY</name>
<accession>A0A7G9Y150</accession>
<dbReference type="AlphaFoldDB" id="A0A7G9Y150"/>